<dbReference type="InterPro" id="IPR001810">
    <property type="entry name" value="F-box_dom"/>
</dbReference>
<feature type="domain" description="F-box" evidence="2">
    <location>
        <begin position="32"/>
        <end position="77"/>
    </location>
</feature>
<dbReference type="PROSITE" id="PS50181">
    <property type="entry name" value="FBOX"/>
    <property type="match status" value="1"/>
</dbReference>
<reference evidence="3" key="1">
    <citation type="journal article" date="2020" name="Stud. Mycol.">
        <title>101 Dothideomycetes genomes: a test case for predicting lifestyles and emergence of pathogens.</title>
        <authorList>
            <person name="Haridas S."/>
            <person name="Albert R."/>
            <person name="Binder M."/>
            <person name="Bloem J."/>
            <person name="Labutti K."/>
            <person name="Salamov A."/>
            <person name="Andreopoulos B."/>
            <person name="Baker S."/>
            <person name="Barry K."/>
            <person name="Bills G."/>
            <person name="Bluhm B."/>
            <person name="Cannon C."/>
            <person name="Castanera R."/>
            <person name="Culley D."/>
            <person name="Daum C."/>
            <person name="Ezra D."/>
            <person name="Gonzalez J."/>
            <person name="Henrissat B."/>
            <person name="Kuo A."/>
            <person name="Liang C."/>
            <person name="Lipzen A."/>
            <person name="Lutzoni F."/>
            <person name="Magnuson J."/>
            <person name="Mondo S."/>
            <person name="Nolan M."/>
            <person name="Ohm R."/>
            <person name="Pangilinan J."/>
            <person name="Park H.-J."/>
            <person name="Ramirez L."/>
            <person name="Alfaro M."/>
            <person name="Sun H."/>
            <person name="Tritt A."/>
            <person name="Yoshinaga Y."/>
            <person name="Zwiers L.-H."/>
            <person name="Turgeon B."/>
            <person name="Goodwin S."/>
            <person name="Spatafora J."/>
            <person name="Crous P."/>
            <person name="Grigoriev I."/>
        </authorList>
    </citation>
    <scope>NUCLEOTIDE SEQUENCE</scope>
    <source>
        <strain evidence="3">CBS 119925</strain>
    </source>
</reference>
<feature type="region of interest" description="Disordered" evidence="1">
    <location>
        <begin position="1"/>
        <end position="22"/>
    </location>
</feature>
<dbReference type="SUPFAM" id="SSF81383">
    <property type="entry name" value="F-box domain"/>
    <property type="match status" value="1"/>
</dbReference>
<dbReference type="EMBL" id="MU006572">
    <property type="protein sequence ID" value="KAF2747437.1"/>
    <property type="molecule type" value="Genomic_DNA"/>
</dbReference>
<sequence>MSCDQAMHKSPDPDLSPLVTTKGKPVAADLPPDLLSSMPVKILQDILERLPHRTILNVVKVSRWFRDIARPYVWKTLHVQRRLYGLLIPSNANRGPQYQRLVEKIVEYTRSLTINVPKEDRRFYHWTAGNLPAFLRDVQKARLRELCIIGGELREREISAVEWFLNDPSRTEFR</sequence>
<evidence type="ECO:0000313" key="3">
    <source>
        <dbReference type="EMBL" id="KAF2747437.1"/>
    </source>
</evidence>
<protein>
    <recommendedName>
        <fullName evidence="2">F-box domain-containing protein</fullName>
    </recommendedName>
</protein>
<dbReference type="SMART" id="SM00256">
    <property type="entry name" value="FBOX"/>
    <property type="match status" value="1"/>
</dbReference>
<evidence type="ECO:0000313" key="4">
    <source>
        <dbReference type="Proteomes" id="UP000799440"/>
    </source>
</evidence>
<dbReference type="Proteomes" id="UP000799440">
    <property type="component" value="Unassembled WGS sequence"/>
</dbReference>
<feature type="compositionally biased region" description="Basic and acidic residues" evidence="1">
    <location>
        <begin position="1"/>
        <end position="12"/>
    </location>
</feature>
<accession>A0A6A6VE71</accession>
<proteinExistence type="predicted"/>
<name>A0A6A6VE71_9PLEO</name>
<dbReference type="InterPro" id="IPR036047">
    <property type="entry name" value="F-box-like_dom_sf"/>
</dbReference>
<organism evidence="3 4">
    <name type="scientific">Sporormia fimetaria CBS 119925</name>
    <dbReference type="NCBI Taxonomy" id="1340428"/>
    <lineage>
        <taxon>Eukaryota</taxon>
        <taxon>Fungi</taxon>
        <taxon>Dikarya</taxon>
        <taxon>Ascomycota</taxon>
        <taxon>Pezizomycotina</taxon>
        <taxon>Dothideomycetes</taxon>
        <taxon>Pleosporomycetidae</taxon>
        <taxon>Pleosporales</taxon>
        <taxon>Sporormiaceae</taxon>
        <taxon>Sporormia</taxon>
    </lineage>
</organism>
<evidence type="ECO:0000259" key="2">
    <source>
        <dbReference type="PROSITE" id="PS50181"/>
    </source>
</evidence>
<dbReference type="Gene3D" id="1.20.1280.50">
    <property type="match status" value="1"/>
</dbReference>
<dbReference type="AlphaFoldDB" id="A0A6A6VE71"/>
<keyword evidence="4" id="KW-1185">Reference proteome</keyword>
<evidence type="ECO:0000256" key="1">
    <source>
        <dbReference type="SAM" id="MobiDB-lite"/>
    </source>
</evidence>
<gene>
    <name evidence="3" type="ORF">M011DRAFT_477088</name>
</gene>
<dbReference type="Pfam" id="PF12937">
    <property type="entry name" value="F-box-like"/>
    <property type="match status" value="1"/>
</dbReference>